<dbReference type="GO" id="GO:0006397">
    <property type="term" value="P:mRNA processing"/>
    <property type="evidence" value="ECO:0007669"/>
    <property type="project" value="UniProtKB-KW"/>
</dbReference>
<evidence type="ECO:0000256" key="2">
    <source>
        <dbReference type="ARBA" id="ARBA00022630"/>
    </source>
</evidence>
<dbReference type="PANTHER" id="PTHR11082:SF31">
    <property type="entry name" value="TRNA-DIHYDROURIDINE(20A_20B) SYNTHASE [NAD(P)+]-LIKE"/>
    <property type="match status" value="1"/>
</dbReference>
<name>A0A5B0RSE1_PUCGR</name>
<dbReference type="GO" id="GO:0050660">
    <property type="term" value="F:flavin adenine dinucleotide binding"/>
    <property type="evidence" value="ECO:0007669"/>
    <property type="project" value="InterPro"/>
</dbReference>
<evidence type="ECO:0000313" key="10">
    <source>
        <dbReference type="EMBL" id="KAA1128222.1"/>
    </source>
</evidence>
<dbReference type="Gene3D" id="3.20.20.70">
    <property type="entry name" value="Aldolase class I"/>
    <property type="match status" value="1"/>
</dbReference>
<proteinExistence type="predicted"/>
<evidence type="ECO:0000313" key="11">
    <source>
        <dbReference type="Proteomes" id="UP000325313"/>
    </source>
</evidence>
<dbReference type="CDD" id="cd02801">
    <property type="entry name" value="DUS_like_FMN"/>
    <property type="match status" value="1"/>
</dbReference>
<dbReference type="InterPro" id="IPR013785">
    <property type="entry name" value="Aldolase_TIM"/>
</dbReference>
<accession>A0A5B0RSE1</accession>
<dbReference type="SUPFAM" id="SSF51395">
    <property type="entry name" value="FMN-linked oxidoreductases"/>
    <property type="match status" value="1"/>
</dbReference>
<evidence type="ECO:0000256" key="6">
    <source>
        <dbReference type="ARBA" id="ARBA00023002"/>
    </source>
</evidence>
<dbReference type="PROSITE" id="PS01136">
    <property type="entry name" value="UPF0034"/>
    <property type="match status" value="1"/>
</dbReference>
<dbReference type="Pfam" id="PF01207">
    <property type="entry name" value="Dus"/>
    <property type="match status" value="1"/>
</dbReference>
<evidence type="ECO:0000256" key="4">
    <source>
        <dbReference type="ARBA" id="ARBA00022664"/>
    </source>
</evidence>
<keyword evidence="5" id="KW-0819">tRNA processing</keyword>
<dbReference type="InterPro" id="IPR018517">
    <property type="entry name" value="tRNA_hU_synthase_CS"/>
</dbReference>
<evidence type="ECO:0000256" key="1">
    <source>
        <dbReference type="ARBA" id="ARBA00001917"/>
    </source>
</evidence>
<dbReference type="FunFam" id="3.20.20.70:FF:000613">
    <property type="match status" value="1"/>
</dbReference>
<dbReference type="EMBL" id="VDEP01000143">
    <property type="protein sequence ID" value="KAA1128222.1"/>
    <property type="molecule type" value="Genomic_DNA"/>
</dbReference>
<comment type="cofactor">
    <cofactor evidence="1">
        <name>FMN</name>
        <dbReference type="ChEBI" id="CHEBI:58210"/>
    </cofactor>
</comment>
<dbReference type="InterPro" id="IPR035587">
    <property type="entry name" value="DUS-like_FMN-bd"/>
</dbReference>
<dbReference type="GO" id="GO:0017150">
    <property type="term" value="F:tRNA dihydrouridine synthase activity"/>
    <property type="evidence" value="ECO:0007669"/>
    <property type="project" value="InterPro"/>
</dbReference>
<evidence type="ECO:0000256" key="8">
    <source>
        <dbReference type="ARBA" id="ARBA00049447"/>
    </source>
</evidence>
<evidence type="ECO:0000256" key="3">
    <source>
        <dbReference type="ARBA" id="ARBA00022643"/>
    </source>
</evidence>
<evidence type="ECO:0000256" key="7">
    <source>
        <dbReference type="ARBA" id="ARBA00048342"/>
    </source>
</evidence>
<protein>
    <recommendedName>
        <fullName evidence="9">DUS-like FMN-binding domain-containing protein</fullName>
    </recommendedName>
</protein>
<dbReference type="PANTHER" id="PTHR11082">
    <property type="entry name" value="TRNA-DIHYDROURIDINE SYNTHASE"/>
    <property type="match status" value="1"/>
</dbReference>
<gene>
    <name evidence="10" type="ORF">PGTUg99_009866</name>
</gene>
<sequence length="454" mass="50528">MIFASFGWSDLWGDFVFSARAVVRPCRKPRSLSVSGAEIWSLSGGNIYVLYKSGYFKLIFGGSVLRGGDRALDRGSPASRSDPGYTDETQDGLSRLSLEDAEILNPQQMLNEFEVVNICAPMVRYSKLPFRQLVSEYETHITFTPMILAQEFCLSAKARDSDFSTNAAERGIFLMQESRSPSSSAPTIPDSHPVKKRKVRGSLVAQFGGHDPFYMGHAAALIKKYVDGIDINCGCPQQWAYKEGIGSALLRKPDLVRELVRSIKLSCGEDFPVSIKIRIDDDLRNTSQLIKTAIQANVSMITVHGRTRRQASSYPVNLESIKFANEEARSSSHGTRVPVVANGDIFSLDDARKTREMCGVHGVMSARGLQENPALFAGYDRIPLAGIQRFLSLSAQNGFMFPLFHRHLADMLGPWFSSREEKKFFNMLSSPPSVIDFLEETYNIQAPPLPEIIF</sequence>
<comment type="catalytic activity">
    <reaction evidence="7">
        <text>a 5,6-dihydrouridine in mRNA + NAD(+) = a uridine in mRNA + NADH + H(+)</text>
        <dbReference type="Rhea" id="RHEA:69851"/>
        <dbReference type="Rhea" id="RHEA-COMP:14658"/>
        <dbReference type="Rhea" id="RHEA-COMP:17789"/>
        <dbReference type="ChEBI" id="CHEBI:15378"/>
        <dbReference type="ChEBI" id="CHEBI:57540"/>
        <dbReference type="ChEBI" id="CHEBI:57945"/>
        <dbReference type="ChEBI" id="CHEBI:65315"/>
        <dbReference type="ChEBI" id="CHEBI:74443"/>
    </reaction>
    <physiologicalReaction direction="right-to-left" evidence="7">
        <dbReference type="Rhea" id="RHEA:69853"/>
    </physiologicalReaction>
</comment>
<feature type="domain" description="DUS-like FMN-binding" evidence="9">
    <location>
        <begin position="119"/>
        <end position="392"/>
    </location>
</feature>
<comment type="catalytic activity">
    <reaction evidence="8">
        <text>a 5,6-dihydrouridine in mRNA + NADP(+) = a uridine in mRNA + NADPH + H(+)</text>
        <dbReference type="Rhea" id="RHEA:69855"/>
        <dbReference type="Rhea" id="RHEA-COMP:14658"/>
        <dbReference type="Rhea" id="RHEA-COMP:17789"/>
        <dbReference type="ChEBI" id="CHEBI:15378"/>
        <dbReference type="ChEBI" id="CHEBI:57783"/>
        <dbReference type="ChEBI" id="CHEBI:58349"/>
        <dbReference type="ChEBI" id="CHEBI:65315"/>
        <dbReference type="ChEBI" id="CHEBI:74443"/>
    </reaction>
    <physiologicalReaction direction="right-to-left" evidence="8">
        <dbReference type="Rhea" id="RHEA:69857"/>
    </physiologicalReaction>
</comment>
<comment type="caution">
    <text evidence="10">The sequence shown here is derived from an EMBL/GenBank/DDBJ whole genome shotgun (WGS) entry which is preliminary data.</text>
</comment>
<keyword evidence="6" id="KW-0560">Oxidoreductase</keyword>
<evidence type="ECO:0000256" key="5">
    <source>
        <dbReference type="ARBA" id="ARBA00022694"/>
    </source>
</evidence>
<dbReference type="AlphaFoldDB" id="A0A5B0RSE1"/>
<dbReference type="Proteomes" id="UP000325313">
    <property type="component" value="Unassembled WGS sequence"/>
</dbReference>
<keyword evidence="3" id="KW-0288">FMN</keyword>
<keyword evidence="2" id="KW-0285">Flavoprotein</keyword>
<keyword evidence="4" id="KW-0507">mRNA processing</keyword>
<evidence type="ECO:0000259" key="9">
    <source>
        <dbReference type="Pfam" id="PF01207"/>
    </source>
</evidence>
<organism evidence="10 11">
    <name type="scientific">Puccinia graminis f. sp. tritici</name>
    <dbReference type="NCBI Taxonomy" id="56615"/>
    <lineage>
        <taxon>Eukaryota</taxon>
        <taxon>Fungi</taxon>
        <taxon>Dikarya</taxon>
        <taxon>Basidiomycota</taxon>
        <taxon>Pucciniomycotina</taxon>
        <taxon>Pucciniomycetes</taxon>
        <taxon>Pucciniales</taxon>
        <taxon>Pucciniaceae</taxon>
        <taxon>Puccinia</taxon>
    </lineage>
</organism>
<reference evidence="10 11" key="1">
    <citation type="submission" date="2019-05" db="EMBL/GenBank/DDBJ databases">
        <title>Emergence of the Ug99 lineage of the wheat stem rust pathogen through somatic hybridization.</title>
        <authorList>
            <person name="Li F."/>
            <person name="Upadhyaya N.M."/>
            <person name="Sperschneider J."/>
            <person name="Matny O."/>
            <person name="Nguyen-Phuc H."/>
            <person name="Mago R."/>
            <person name="Raley C."/>
            <person name="Miller M.E."/>
            <person name="Silverstein K.A.T."/>
            <person name="Henningsen E."/>
            <person name="Hirsch C.D."/>
            <person name="Visser B."/>
            <person name="Pretorius Z.A."/>
            <person name="Steffenson B.J."/>
            <person name="Schwessinger B."/>
            <person name="Dodds P.N."/>
            <person name="Figueroa M."/>
        </authorList>
    </citation>
    <scope>NUCLEOTIDE SEQUENCE [LARGE SCALE GENOMIC DNA]</scope>
    <source>
        <strain evidence="10 11">Ug99</strain>
    </source>
</reference>